<comment type="similarity">
    <text evidence="1">Belongs to the ZraP family.</text>
</comment>
<dbReference type="InterPro" id="IPR025961">
    <property type="entry name" value="Metal_resist"/>
</dbReference>
<comment type="caution">
    <text evidence="6">The sequence shown here is derived from an EMBL/GenBank/DDBJ whole genome shotgun (WGS) entry which is preliminary data.</text>
</comment>
<dbReference type="RefSeq" id="WP_068811235.1">
    <property type="nucleotide sequence ID" value="NZ_BMIY01000011.1"/>
</dbReference>
<keyword evidence="5" id="KW-0472">Membrane</keyword>
<feature type="transmembrane region" description="Helical" evidence="5">
    <location>
        <begin position="12"/>
        <end position="32"/>
    </location>
</feature>
<feature type="region of interest" description="Disordered" evidence="4">
    <location>
        <begin position="145"/>
        <end position="167"/>
    </location>
</feature>
<evidence type="ECO:0000256" key="1">
    <source>
        <dbReference type="ARBA" id="ARBA00044945"/>
    </source>
</evidence>
<evidence type="ECO:0000256" key="3">
    <source>
        <dbReference type="ARBA" id="ARBA00045001"/>
    </source>
</evidence>
<evidence type="ECO:0000256" key="5">
    <source>
        <dbReference type="SAM" id="Phobius"/>
    </source>
</evidence>
<keyword evidence="5" id="KW-0812">Transmembrane</keyword>
<protein>
    <recommendedName>
        <fullName evidence="2">Signaling pathway modulator ZraP</fullName>
    </recommendedName>
    <alternativeName>
        <fullName evidence="3">Zinc resistance-associated protein</fullName>
    </alternativeName>
</protein>
<organism evidence="6 7">
    <name type="scientific">Pseudohongiella nitratireducens</name>
    <dbReference type="NCBI Taxonomy" id="1768907"/>
    <lineage>
        <taxon>Bacteria</taxon>
        <taxon>Pseudomonadati</taxon>
        <taxon>Pseudomonadota</taxon>
        <taxon>Gammaproteobacteria</taxon>
        <taxon>Pseudomonadales</taxon>
        <taxon>Pseudohongiellaceae</taxon>
        <taxon>Pseudohongiella</taxon>
    </lineage>
</organism>
<dbReference type="EMBL" id="BMIY01000011">
    <property type="protein sequence ID" value="GFZ81187.1"/>
    <property type="molecule type" value="Genomic_DNA"/>
</dbReference>
<dbReference type="AlphaFoldDB" id="A0A916QKY1"/>
<proteinExistence type="inferred from homology"/>
<reference evidence="6" key="1">
    <citation type="journal article" date="2014" name="Int. J. Syst. Evol. Microbiol.">
        <title>Complete genome sequence of Corynebacterium casei LMG S-19264T (=DSM 44701T), isolated from a smear-ripened cheese.</title>
        <authorList>
            <consortium name="US DOE Joint Genome Institute (JGI-PGF)"/>
            <person name="Walter F."/>
            <person name="Albersmeier A."/>
            <person name="Kalinowski J."/>
            <person name="Ruckert C."/>
        </authorList>
    </citation>
    <scope>NUCLEOTIDE SEQUENCE</scope>
    <source>
        <strain evidence="6">CGMCC 1.15425</strain>
    </source>
</reference>
<accession>A0A916QKY1</accession>
<reference evidence="6" key="2">
    <citation type="submission" date="2020-09" db="EMBL/GenBank/DDBJ databases">
        <authorList>
            <person name="Sun Q."/>
            <person name="Zhou Y."/>
        </authorList>
    </citation>
    <scope>NUCLEOTIDE SEQUENCE</scope>
    <source>
        <strain evidence="6">CGMCC 1.15425</strain>
    </source>
</reference>
<dbReference type="Proteomes" id="UP000627715">
    <property type="component" value="Unassembled WGS sequence"/>
</dbReference>
<sequence>MIKLTDKRVIGILLISLAVNLFLMGMLSSRIFRPGPEPERPPASESVNLQWLTGDLASGQRQALLPELQTMNQALRPARLQLIREQRNVSRELMAETMDKAATVAALADLRQANENYQQVMHEQLADVLVQMPAEQRRRVMQFMTERRPPLRRLRDGREGRPDAERR</sequence>
<name>A0A916QKY1_9GAMM</name>
<evidence type="ECO:0000313" key="6">
    <source>
        <dbReference type="EMBL" id="GFZ81187.1"/>
    </source>
</evidence>
<keyword evidence="7" id="KW-1185">Reference proteome</keyword>
<dbReference type="Pfam" id="PF13801">
    <property type="entry name" value="Metal_resist"/>
    <property type="match status" value="1"/>
</dbReference>
<evidence type="ECO:0000313" key="7">
    <source>
        <dbReference type="Proteomes" id="UP000627715"/>
    </source>
</evidence>
<gene>
    <name evidence="6" type="ORF">GCM10011403_25440</name>
</gene>
<keyword evidence="5" id="KW-1133">Transmembrane helix</keyword>
<evidence type="ECO:0000256" key="4">
    <source>
        <dbReference type="SAM" id="MobiDB-lite"/>
    </source>
</evidence>
<evidence type="ECO:0000256" key="2">
    <source>
        <dbReference type="ARBA" id="ARBA00044983"/>
    </source>
</evidence>